<accession>A0ABN2XZL7</accession>
<evidence type="ECO:0008006" key="3">
    <source>
        <dbReference type="Google" id="ProtNLM"/>
    </source>
</evidence>
<evidence type="ECO:0000313" key="2">
    <source>
        <dbReference type="Proteomes" id="UP001500443"/>
    </source>
</evidence>
<comment type="caution">
    <text evidence="1">The sequence shown here is derived from an EMBL/GenBank/DDBJ whole genome shotgun (WGS) entry which is preliminary data.</text>
</comment>
<reference evidence="1 2" key="1">
    <citation type="journal article" date="2019" name="Int. J. Syst. Evol. Microbiol.">
        <title>The Global Catalogue of Microorganisms (GCM) 10K type strain sequencing project: providing services to taxonomists for standard genome sequencing and annotation.</title>
        <authorList>
            <consortium name="The Broad Institute Genomics Platform"/>
            <consortium name="The Broad Institute Genome Sequencing Center for Infectious Disease"/>
            <person name="Wu L."/>
            <person name="Ma J."/>
        </authorList>
    </citation>
    <scope>NUCLEOTIDE SEQUENCE [LARGE SCALE GENOMIC DNA]</scope>
    <source>
        <strain evidence="1 2">JCM 15481</strain>
    </source>
</reference>
<evidence type="ECO:0000313" key="1">
    <source>
        <dbReference type="EMBL" id="GAA2119588.1"/>
    </source>
</evidence>
<sequence>MELLFALLVIALIAWVAVPMLRRARGGREVVQTDARAVDPAGGYGFVPVDELDVRLPGPDPQLAEVLQELAQDGDWEAASRLLALTDDDWELRWQRVQTLAGAAAFELAQAPGEGGAWLRSWRAERPKDAGGAEVHAEFLVRQAWLAGSSAEEFPVILEEAKKVCAEAAVLAPGGPMPYIIELAVARGAHYREADFEELWHTVEQRAGDHMGAHLAALQYACEKWHGSREAAYDFAQRAAGSAGPGTLLPALPLFAVWEHLPEANLVRGLYEGEVVREAIEGAQYAVHHAAADHPMLPHVRHLLACFLVRAERYEEALEQIRHVDGYVGALPWSLSEQPAAEYAAYRALAVAGYEGGRGAALK</sequence>
<organism evidence="1 2">
    <name type="scientific">Streptomyces synnematoformans</name>
    <dbReference type="NCBI Taxonomy" id="415721"/>
    <lineage>
        <taxon>Bacteria</taxon>
        <taxon>Bacillati</taxon>
        <taxon>Actinomycetota</taxon>
        <taxon>Actinomycetes</taxon>
        <taxon>Kitasatosporales</taxon>
        <taxon>Streptomycetaceae</taxon>
        <taxon>Streptomyces</taxon>
    </lineage>
</organism>
<gene>
    <name evidence="1" type="ORF">GCM10009802_21860</name>
</gene>
<keyword evidence="2" id="KW-1185">Reference proteome</keyword>
<dbReference type="EMBL" id="BAAAPF010000047">
    <property type="protein sequence ID" value="GAA2119588.1"/>
    <property type="molecule type" value="Genomic_DNA"/>
</dbReference>
<protein>
    <recommendedName>
        <fullName evidence="3">DUF4034 domain-containing protein</fullName>
    </recommendedName>
</protein>
<proteinExistence type="predicted"/>
<dbReference type="Proteomes" id="UP001500443">
    <property type="component" value="Unassembled WGS sequence"/>
</dbReference>
<dbReference type="RefSeq" id="WP_344289604.1">
    <property type="nucleotide sequence ID" value="NZ_BAAAPF010000047.1"/>
</dbReference>
<name>A0ABN2XZL7_9ACTN</name>